<dbReference type="GO" id="GO:0005643">
    <property type="term" value="C:nuclear pore"/>
    <property type="evidence" value="ECO:0007669"/>
    <property type="project" value="UniProtKB-SubCell"/>
</dbReference>
<keyword evidence="4" id="KW-0906">Nuclear pore complex</keyword>
<protein>
    <submittedName>
        <fullName evidence="7">Ran binding domain</fullName>
    </submittedName>
</protein>
<feature type="region of interest" description="Disordered" evidence="5">
    <location>
        <begin position="117"/>
        <end position="138"/>
    </location>
</feature>
<evidence type="ECO:0000313" key="8">
    <source>
        <dbReference type="Proteomes" id="UP001370490"/>
    </source>
</evidence>
<dbReference type="SUPFAM" id="SSF50729">
    <property type="entry name" value="PH domain-like"/>
    <property type="match status" value="1"/>
</dbReference>
<comment type="subcellular location">
    <subcellularLocation>
        <location evidence="1">Nucleus</location>
        <location evidence="1">Nuclear pore complex</location>
    </subcellularLocation>
</comment>
<dbReference type="Gene3D" id="2.30.29.30">
    <property type="entry name" value="Pleckstrin-homology domain (PH domain)/Phosphotyrosine-binding domain (PTB)"/>
    <property type="match status" value="1"/>
</dbReference>
<dbReference type="CDD" id="cd13170">
    <property type="entry name" value="RanBD_NUP50"/>
    <property type="match status" value="1"/>
</dbReference>
<keyword evidence="2" id="KW-0813">Transport</keyword>
<keyword evidence="3" id="KW-0811">Translocation</keyword>
<organism evidence="7 8">
    <name type="scientific">Dillenia turbinata</name>
    <dbReference type="NCBI Taxonomy" id="194707"/>
    <lineage>
        <taxon>Eukaryota</taxon>
        <taxon>Viridiplantae</taxon>
        <taxon>Streptophyta</taxon>
        <taxon>Embryophyta</taxon>
        <taxon>Tracheophyta</taxon>
        <taxon>Spermatophyta</taxon>
        <taxon>Magnoliopsida</taxon>
        <taxon>eudicotyledons</taxon>
        <taxon>Gunneridae</taxon>
        <taxon>Pentapetalae</taxon>
        <taxon>Dilleniales</taxon>
        <taxon>Dilleniaceae</taxon>
        <taxon>Dillenia</taxon>
    </lineage>
</organism>
<evidence type="ECO:0000313" key="7">
    <source>
        <dbReference type="EMBL" id="KAK6935318.1"/>
    </source>
</evidence>
<dbReference type="InterPro" id="IPR000156">
    <property type="entry name" value="Ran_bind_dom"/>
</dbReference>
<dbReference type="Pfam" id="PF00638">
    <property type="entry name" value="Ran_BP1"/>
    <property type="match status" value="1"/>
</dbReference>
<feature type="domain" description="RanBD1" evidence="6">
    <location>
        <begin position="131"/>
        <end position="267"/>
    </location>
</feature>
<evidence type="ECO:0000256" key="1">
    <source>
        <dbReference type="ARBA" id="ARBA00004567"/>
    </source>
</evidence>
<keyword evidence="4" id="KW-0539">Nucleus</keyword>
<evidence type="ECO:0000256" key="4">
    <source>
        <dbReference type="ARBA" id="ARBA00023132"/>
    </source>
</evidence>
<dbReference type="GO" id="GO:0015031">
    <property type="term" value="P:protein transport"/>
    <property type="evidence" value="ECO:0007669"/>
    <property type="project" value="UniProtKB-KW"/>
</dbReference>
<keyword evidence="8" id="KW-1185">Reference proteome</keyword>
<proteinExistence type="predicted"/>
<dbReference type="PANTHER" id="PTHR23138:SF141">
    <property type="entry name" value="NUCLEAR PORE COMPLEX PROTEIN NUP50"/>
    <property type="match status" value="1"/>
</dbReference>
<dbReference type="PANTHER" id="PTHR23138">
    <property type="entry name" value="RAN BINDING PROTEIN"/>
    <property type="match status" value="1"/>
</dbReference>
<sequence length="271" mass="30063">MKGTKRLAEFKSNLEPNDSIAYFINYVFGFLNSWVQSQLQNHPDELWEDVAQHYLFHASNIMKLALDTKTNEIKLFQSDSGFASTVVAPSFPSWSSTPPSGAQNPFIFGNQTSVPQNHDASDVVNGEDEEERPCSPSVKKAEEEGIIVVHEVKCKLYVKSINPEDKDAWKDKGTGQLSIKCKEGVAKGTKESKPTIVVRNDVGRLLLNALLYTGIKTSLQNSIAAIFHTLDDMVGGNNDSSVMARTFLIRTKTEEHRNRLAAAIKEYAPAD</sequence>
<accession>A0AAN8VHS9</accession>
<reference evidence="7 8" key="1">
    <citation type="submission" date="2023-12" db="EMBL/GenBank/DDBJ databases">
        <title>A high-quality genome assembly for Dillenia turbinata (Dilleniales).</title>
        <authorList>
            <person name="Chanderbali A."/>
        </authorList>
    </citation>
    <scope>NUCLEOTIDE SEQUENCE [LARGE SCALE GENOMIC DNA]</scope>
    <source>
        <strain evidence="7">LSX21</strain>
        <tissue evidence="7">Leaf</tissue>
    </source>
</reference>
<name>A0AAN8VHS9_9MAGN</name>
<evidence type="ECO:0000256" key="2">
    <source>
        <dbReference type="ARBA" id="ARBA00022816"/>
    </source>
</evidence>
<evidence type="ECO:0000259" key="6">
    <source>
        <dbReference type="SMART" id="SM00160"/>
    </source>
</evidence>
<dbReference type="SMART" id="SM00160">
    <property type="entry name" value="RanBD"/>
    <property type="match status" value="1"/>
</dbReference>
<keyword evidence="2" id="KW-0509">mRNA transport</keyword>
<keyword evidence="4" id="KW-0653">Protein transport</keyword>
<gene>
    <name evidence="7" type="ORF">RJ641_035473</name>
</gene>
<evidence type="ECO:0000256" key="5">
    <source>
        <dbReference type="SAM" id="MobiDB-lite"/>
    </source>
</evidence>
<dbReference type="InterPro" id="IPR045255">
    <property type="entry name" value="RanBP1-like"/>
</dbReference>
<comment type="caution">
    <text evidence="7">The sequence shown here is derived from an EMBL/GenBank/DDBJ whole genome shotgun (WGS) entry which is preliminary data.</text>
</comment>
<dbReference type="Proteomes" id="UP001370490">
    <property type="component" value="Unassembled WGS sequence"/>
</dbReference>
<evidence type="ECO:0000256" key="3">
    <source>
        <dbReference type="ARBA" id="ARBA00023010"/>
    </source>
</evidence>
<dbReference type="GO" id="GO:0051028">
    <property type="term" value="P:mRNA transport"/>
    <property type="evidence" value="ECO:0007669"/>
    <property type="project" value="UniProtKB-KW"/>
</dbReference>
<dbReference type="EMBL" id="JBAMMX010000008">
    <property type="protein sequence ID" value="KAK6935318.1"/>
    <property type="molecule type" value="Genomic_DNA"/>
</dbReference>
<dbReference type="AlphaFoldDB" id="A0AAN8VHS9"/>
<dbReference type="InterPro" id="IPR011993">
    <property type="entry name" value="PH-like_dom_sf"/>
</dbReference>